<accession>A0ACD3B8X6</accession>
<dbReference type="EMBL" id="ML208269">
    <property type="protein sequence ID" value="TFK74286.1"/>
    <property type="molecule type" value="Genomic_DNA"/>
</dbReference>
<evidence type="ECO:0000313" key="2">
    <source>
        <dbReference type="Proteomes" id="UP000308600"/>
    </source>
</evidence>
<sequence>MDDTSVPGRSVDIELGGQEVIAIDLDNLDPNPEDVLDLLKEGRCKVWVWTKLAGEYWRRGYLDAAEKIAFAAIESFTVNGSPGVLSPIYSLLANIQFTHARTAPKLVWPDARADKLANTKTKGEYYTSAAQHINTGDRTAADASETVGTTVAFLTRGIYQLSMRSWDDARRSFQGVLDQKPTNIAALLGKARAAYGDKNYRDALKIYQEVLRYSPNCLPDPRVGIGLCLWSMDQKEKAKAAWERSLEVNPSEWPARLLLGIEAINASKNDDLTEEERYSQRKRGTEMVGEAFKANKHSAAAANVLSDLFLQRQEYSKSMKLAERTIQFADTVSLLIEGFIRAGRVSHAEGSVSRAFRCYRSAMDPTPTSSSTNPIKSVVAAVGLAQTQMKNDEIPAALHTLDTLLQPPNPHRTLEATLLLASLRATPRQGLPSSEFAREKTKAKESYDRISKLIEQDDSRPGQIQVPDRISKDMQTYAEIARLWQGENNDKVIKALKEALRICDPNNSNYPRILNNLGALHQMEGNFTEAQTYYQSALTSATSHEAGTPSISISICYNLARVYEDQGQESNARDAYTLLLSKHPEYVDAKIRLAHLAFAAHQTSEASDLLKQCLASQPSNLNLRAYLIHFLFSSNQAKQIKEVVYTSLKDYDRHDVYSLCASGWFWYYTARESKEQHSEERKKNFLRSAEYYEKALQLDPNCAFAAQGLAIMIAEDALGTLWGALGPPTPDDVLRRDKSSREALDIFAKVRESISDGSVYVNMGHCYYARDEYDRAIECYETASTRFYDKRNVSVLMYLCRSWYAKAIKDQSYPSMNTALQYVREAQTLHPSDKATTYNIAMIQQKSAEMLFAMKPANRTLKDLQQVIENANDAQRLFGQLAADTSDHLPYPPDLADQRRRYGEGMLRKAEDHLSAQRQHEDEVHAKLDAARRKRQEEKERIEELERRRLEELRLEEEKLAEERRMAMEQTREWTRDMKMESDEEKEKKPKKSRKPRSEPASGDEGEPKKRRRKIKRQEEGSPMFSEEDGDEKPVKKRVSKKRVVRDDDEEEVTGPRKRQIKSKAMLSDTDDEDMA</sequence>
<keyword evidence="2" id="KW-1185">Reference proteome</keyword>
<reference evidence="1 2" key="1">
    <citation type="journal article" date="2019" name="Nat. Ecol. Evol.">
        <title>Megaphylogeny resolves global patterns of mushroom evolution.</title>
        <authorList>
            <person name="Varga T."/>
            <person name="Krizsan K."/>
            <person name="Foldi C."/>
            <person name="Dima B."/>
            <person name="Sanchez-Garcia M."/>
            <person name="Sanchez-Ramirez S."/>
            <person name="Szollosi G.J."/>
            <person name="Szarkandi J.G."/>
            <person name="Papp V."/>
            <person name="Albert L."/>
            <person name="Andreopoulos W."/>
            <person name="Angelini C."/>
            <person name="Antonin V."/>
            <person name="Barry K.W."/>
            <person name="Bougher N.L."/>
            <person name="Buchanan P."/>
            <person name="Buyck B."/>
            <person name="Bense V."/>
            <person name="Catcheside P."/>
            <person name="Chovatia M."/>
            <person name="Cooper J."/>
            <person name="Damon W."/>
            <person name="Desjardin D."/>
            <person name="Finy P."/>
            <person name="Geml J."/>
            <person name="Haridas S."/>
            <person name="Hughes K."/>
            <person name="Justo A."/>
            <person name="Karasinski D."/>
            <person name="Kautmanova I."/>
            <person name="Kiss B."/>
            <person name="Kocsube S."/>
            <person name="Kotiranta H."/>
            <person name="LaButti K.M."/>
            <person name="Lechner B.E."/>
            <person name="Liimatainen K."/>
            <person name="Lipzen A."/>
            <person name="Lukacs Z."/>
            <person name="Mihaltcheva S."/>
            <person name="Morgado L.N."/>
            <person name="Niskanen T."/>
            <person name="Noordeloos M.E."/>
            <person name="Ohm R.A."/>
            <person name="Ortiz-Santana B."/>
            <person name="Ovrebo C."/>
            <person name="Racz N."/>
            <person name="Riley R."/>
            <person name="Savchenko A."/>
            <person name="Shiryaev A."/>
            <person name="Soop K."/>
            <person name="Spirin V."/>
            <person name="Szebenyi C."/>
            <person name="Tomsovsky M."/>
            <person name="Tulloss R.E."/>
            <person name="Uehling J."/>
            <person name="Grigoriev I.V."/>
            <person name="Vagvolgyi C."/>
            <person name="Papp T."/>
            <person name="Martin F.M."/>
            <person name="Miettinen O."/>
            <person name="Hibbett D.S."/>
            <person name="Nagy L.G."/>
        </authorList>
    </citation>
    <scope>NUCLEOTIDE SEQUENCE [LARGE SCALE GENOMIC DNA]</scope>
    <source>
        <strain evidence="1 2">NL-1719</strain>
    </source>
</reference>
<organism evidence="1 2">
    <name type="scientific">Pluteus cervinus</name>
    <dbReference type="NCBI Taxonomy" id="181527"/>
    <lineage>
        <taxon>Eukaryota</taxon>
        <taxon>Fungi</taxon>
        <taxon>Dikarya</taxon>
        <taxon>Basidiomycota</taxon>
        <taxon>Agaricomycotina</taxon>
        <taxon>Agaricomycetes</taxon>
        <taxon>Agaricomycetidae</taxon>
        <taxon>Agaricales</taxon>
        <taxon>Pluteineae</taxon>
        <taxon>Pluteaceae</taxon>
        <taxon>Pluteus</taxon>
    </lineage>
</organism>
<protein>
    <submittedName>
        <fullName evidence="1">RNA polymerase II-associated protein</fullName>
    </submittedName>
</protein>
<gene>
    <name evidence="1" type="ORF">BDN72DRAFT_789516</name>
</gene>
<evidence type="ECO:0000313" key="1">
    <source>
        <dbReference type="EMBL" id="TFK74286.1"/>
    </source>
</evidence>
<dbReference type="Proteomes" id="UP000308600">
    <property type="component" value="Unassembled WGS sequence"/>
</dbReference>
<name>A0ACD3B8X6_9AGAR</name>
<proteinExistence type="predicted"/>